<dbReference type="CDD" id="cd11375">
    <property type="entry name" value="Peptidase_M54"/>
    <property type="match status" value="1"/>
</dbReference>
<dbReference type="SUPFAM" id="SSF55486">
    <property type="entry name" value="Metalloproteases ('zincins'), catalytic domain"/>
    <property type="match status" value="1"/>
</dbReference>
<keyword evidence="9" id="KW-1185">Reference proteome</keyword>
<evidence type="ECO:0000313" key="8">
    <source>
        <dbReference type="EMBL" id="QGR16052.1"/>
    </source>
</evidence>
<dbReference type="Gene3D" id="3.40.390.10">
    <property type="entry name" value="Collagenase (Catalytic Domain)"/>
    <property type="match status" value="1"/>
</dbReference>
<dbReference type="InterPro" id="IPR012091">
    <property type="entry name" value="Pept_M54_archaemetzncn_arc/bac"/>
</dbReference>
<evidence type="ECO:0000313" key="9">
    <source>
        <dbReference type="Proteomes" id="UP000427373"/>
    </source>
</evidence>
<feature type="binding site" evidence="6">
    <location>
        <position position="140"/>
    </location>
    <ligand>
        <name>Zn(2+)</name>
        <dbReference type="ChEBI" id="CHEBI:29105"/>
        <label>2</label>
    </ligand>
</feature>
<evidence type="ECO:0000256" key="4">
    <source>
        <dbReference type="ARBA" id="ARBA00022833"/>
    </source>
</evidence>
<dbReference type="EC" id="3.4.-.-" evidence="6"/>
<dbReference type="NCBIfam" id="NF033823">
    <property type="entry name" value="archmetzin"/>
    <property type="match status" value="1"/>
</dbReference>
<keyword evidence="4 6" id="KW-0862">Zinc</keyword>
<dbReference type="InterPro" id="IPR012962">
    <property type="entry name" value="Pept_M54_archaemetzincn"/>
</dbReference>
<proteinExistence type="inferred from homology"/>
<accession>A0A650CE47</accession>
<keyword evidence="5 6" id="KW-0482">Metalloprotease</keyword>
<keyword evidence="3 6" id="KW-0378">Hydrolase</keyword>
<dbReference type="PIRSF" id="PIRSF005785">
    <property type="entry name" value="Zn-prot_arch"/>
    <property type="match status" value="1"/>
</dbReference>
<feature type="binding site" evidence="6">
    <location>
        <position position="167"/>
    </location>
    <ligand>
        <name>Zn(2+)</name>
        <dbReference type="ChEBI" id="CHEBI:29105"/>
        <label>2</label>
    </ligand>
</feature>
<dbReference type="Proteomes" id="UP000582213">
    <property type="component" value="Unassembled WGS sequence"/>
</dbReference>
<feature type="binding site" evidence="6">
    <location>
        <position position="139"/>
    </location>
    <ligand>
        <name>Zn(2+)</name>
        <dbReference type="ChEBI" id="CHEBI:29105"/>
        <label>1</label>
        <note>catalytic</note>
    </ligand>
</feature>
<dbReference type="KEGG" id="soh:D1869_01775"/>
<evidence type="ECO:0000313" key="7">
    <source>
        <dbReference type="EMBL" id="MBB5253024.1"/>
    </source>
</evidence>
<feature type="binding site" evidence="6">
    <location>
        <position position="164"/>
    </location>
    <ligand>
        <name>Zn(2+)</name>
        <dbReference type="ChEBI" id="CHEBI:29105"/>
        <label>2</label>
    </ligand>
</feature>
<feature type="binding site" evidence="6">
    <location>
        <position position="129"/>
    </location>
    <ligand>
        <name>Zn(2+)</name>
        <dbReference type="ChEBI" id="CHEBI:29105"/>
        <label>1</label>
        <note>catalytic</note>
    </ligand>
</feature>
<dbReference type="Proteomes" id="UP000427373">
    <property type="component" value="Chromosome"/>
</dbReference>
<dbReference type="GO" id="GO:0008270">
    <property type="term" value="F:zinc ion binding"/>
    <property type="evidence" value="ECO:0007669"/>
    <property type="project" value="UniProtKB-UniRule"/>
</dbReference>
<protein>
    <recommendedName>
        <fullName evidence="6">Archaemetzincin</fullName>
        <ecNumber evidence="6">3.4.-.-</ecNumber>
    </recommendedName>
</protein>
<evidence type="ECO:0000256" key="3">
    <source>
        <dbReference type="ARBA" id="ARBA00022801"/>
    </source>
</evidence>
<dbReference type="InterPro" id="IPR024079">
    <property type="entry name" value="MetalloPept_cat_dom_sf"/>
</dbReference>
<evidence type="ECO:0000256" key="1">
    <source>
        <dbReference type="ARBA" id="ARBA00022670"/>
    </source>
</evidence>
<feature type="active site" description="Proton acceptor" evidence="6">
    <location>
        <position position="130"/>
    </location>
</feature>
<dbReference type="OrthoDB" id="50281at2157"/>
<keyword evidence="1 6" id="KW-0645">Protease</keyword>
<reference evidence="7 10" key="2">
    <citation type="submission" date="2020-08" db="EMBL/GenBank/DDBJ databases">
        <title>Genomic Encyclopedia of Type Strains, Phase IV (KMG-IV): sequencing the most valuable type-strain genomes for metagenomic binning, comparative biology and taxonomic classification.</title>
        <authorList>
            <person name="Goeker M."/>
        </authorList>
    </citation>
    <scope>NUCLEOTIDE SEQUENCE [LARGE SCALE GENOMIC DNA]</scope>
    <source>
        <strain evidence="7 10">DSM 12421</strain>
    </source>
</reference>
<feature type="binding site" evidence="6">
    <location>
        <position position="133"/>
    </location>
    <ligand>
        <name>Zn(2+)</name>
        <dbReference type="ChEBI" id="CHEBI:29105"/>
        <label>1</label>
        <note>catalytic</note>
    </ligand>
</feature>
<evidence type="ECO:0000256" key="5">
    <source>
        <dbReference type="ARBA" id="ARBA00023049"/>
    </source>
</evidence>
<dbReference type="HAMAP" id="MF_01842">
    <property type="entry name" value="Archaemetzincin"/>
    <property type="match status" value="1"/>
</dbReference>
<dbReference type="PANTHER" id="PTHR15910:SF1">
    <property type="entry name" value="ARCHAEMETZINCIN-2"/>
    <property type="match status" value="1"/>
</dbReference>
<dbReference type="EMBL" id="JACHFY010000002">
    <property type="protein sequence ID" value="MBB5253024.1"/>
    <property type="molecule type" value="Genomic_DNA"/>
</dbReference>
<feature type="binding site" evidence="6">
    <location>
        <position position="145"/>
    </location>
    <ligand>
        <name>Zn(2+)</name>
        <dbReference type="ChEBI" id="CHEBI:29105"/>
        <label>2</label>
    </ligand>
</feature>
<comment type="similarity">
    <text evidence="6">Belongs to the peptidase M54 family.</text>
</comment>
<dbReference type="GeneID" id="42799936"/>
<comment type="cofactor">
    <cofactor evidence="6">
        <name>Zn(2+)</name>
        <dbReference type="ChEBI" id="CHEBI:29105"/>
    </cofactor>
    <text evidence="6">Binds 2 Zn(2+) ions per subunit. One is catalytic, whereas the other seems to have a structural role.</text>
</comment>
<reference evidence="8 9" key="1">
    <citation type="submission" date="2019-10" db="EMBL/GenBank/DDBJ databases">
        <title>Genome Sequences from Six Type Strain Members of the Archaeal Family Sulfolobaceae: Acidianus ambivalens, Acidianus infernus, Metallosphaera prunae, Stygiolobus azoricus, Sulfolobus metallicus, and Sulfurisphaera ohwakuensis.</title>
        <authorList>
            <person name="Counts J.A."/>
            <person name="Kelly R.M."/>
        </authorList>
    </citation>
    <scope>NUCLEOTIDE SEQUENCE [LARGE SCALE GENOMIC DNA]</scope>
    <source>
        <strain evidence="8 9">TA-1</strain>
    </source>
</reference>
<gene>
    <name evidence="6" type="primary">amzA</name>
    <name evidence="8" type="ORF">D1869_01775</name>
    <name evidence="7" type="ORF">HNQ62_000757</name>
</gene>
<keyword evidence="2 6" id="KW-0479">Metal-binding</keyword>
<dbReference type="Pfam" id="PF07998">
    <property type="entry name" value="Peptidase_M54"/>
    <property type="match status" value="1"/>
</dbReference>
<dbReference type="PANTHER" id="PTHR15910">
    <property type="entry name" value="ARCHAEMETZINCIN"/>
    <property type="match status" value="1"/>
</dbReference>
<dbReference type="RefSeq" id="WP_156013659.1">
    <property type="nucleotide sequence ID" value="NZ_CP045484.1"/>
</dbReference>
<dbReference type="AlphaFoldDB" id="A0A650CE47"/>
<sequence length="177" mass="20505">MYRVLIVKITSIDRSVINEVTNHLSQLGFHVDVLSQIEHINISYFDWQRSQYDAEKILEYVSSKFDKFPYDAIIAIGDIDAYARGLNFVFGLSTKKFGTVFLVRLKNDFYKKKCNFELFIERVKKEVTHELGHTLGLGHCSNPTCVMRFSNSIVEVDNKSAFFCEECRVKLNINNKS</sequence>
<comment type="function">
    <text evidence="6">Probable zinc metalloprotease whose natural substrate is unknown.</text>
</comment>
<dbReference type="EMBL" id="CP045484">
    <property type="protein sequence ID" value="QGR16052.1"/>
    <property type="molecule type" value="Genomic_DNA"/>
</dbReference>
<name>A0A650CE47_SULOH</name>
<organism evidence="8 9">
    <name type="scientific">Sulfurisphaera ohwakuensis</name>
    <dbReference type="NCBI Taxonomy" id="69656"/>
    <lineage>
        <taxon>Archaea</taxon>
        <taxon>Thermoproteota</taxon>
        <taxon>Thermoprotei</taxon>
        <taxon>Sulfolobales</taxon>
        <taxon>Sulfolobaceae</taxon>
        <taxon>Sulfurisphaera</taxon>
    </lineage>
</organism>
<dbReference type="GO" id="GO:0006508">
    <property type="term" value="P:proteolysis"/>
    <property type="evidence" value="ECO:0007669"/>
    <property type="project" value="UniProtKB-UniRule"/>
</dbReference>
<evidence type="ECO:0000256" key="2">
    <source>
        <dbReference type="ARBA" id="ARBA00022723"/>
    </source>
</evidence>
<evidence type="ECO:0000256" key="6">
    <source>
        <dbReference type="HAMAP-Rule" id="MF_01842"/>
    </source>
</evidence>
<evidence type="ECO:0000313" key="10">
    <source>
        <dbReference type="Proteomes" id="UP000582213"/>
    </source>
</evidence>
<dbReference type="GO" id="GO:0008237">
    <property type="term" value="F:metallopeptidase activity"/>
    <property type="evidence" value="ECO:0007669"/>
    <property type="project" value="UniProtKB-UniRule"/>
</dbReference>
<comment type="subunit">
    <text evidence="6">Monomer.</text>
</comment>